<dbReference type="EMBL" id="AACS02000012">
    <property type="protein sequence ID" value="EAU86573.2"/>
    <property type="molecule type" value="Genomic_DNA"/>
</dbReference>
<dbReference type="HOGENOM" id="CLU_860564_0_0_1"/>
<proteinExistence type="predicted"/>
<dbReference type="Gene3D" id="3.40.50.300">
    <property type="entry name" value="P-loop containing nucleotide triphosphate hydrolases"/>
    <property type="match status" value="1"/>
</dbReference>
<protein>
    <recommendedName>
        <fullName evidence="3">DNA helicase</fullName>
    </recommendedName>
</protein>
<reference evidence="1 2" key="1">
    <citation type="journal article" date="2010" name="Proc. Natl. Acad. Sci. U.S.A.">
        <title>Insights into evolution of multicellular fungi from the assembled chromosomes of the mushroom Coprinopsis cinerea (Coprinus cinereus).</title>
        <authorList>
            <person name="Stajich J.E."/>
            <person name="Wilke S.K."/>
            <person name="Ahren D."/>
            <person name="Au C.H."/>
            <person name="Birren B.W."/>
            <person name="Borodovsky M."/>
            <person name="Burns C."/>
            <person name="Canback B."/>
            <person name="Casselton L.A."/>
            <person name="Cheng C.K."/>
            <person name="Deng J."/>
            <person name="Dietrich F.S."/>
            <person name="Fargo D.C."/>
            <person name="Farman M.L."/>
            <person name="Gathman A.C."/>
            <person name="Goldberg J."/>
            <person name="Guigo R."/>
            <person name="Hoegger P.J."/>
            <person name="Hooker J.B."/>
            <person name="Huggins A."/>
            <person name="James T.Y."/>
            <person name="Kamada T."/>
            <person name="Kilaru S."/>
            <person name="Kodira C."/>
            <person name="Kues U."/>
            <person name="Kupfer D."/>
            <person name="Kwan H.S."/>
            <person name="Lomsadze A."/>
            <person name="Li W."/>
            <person name="Lilly W.W."/>
            <person name="Ma L.J."/>
            <person name="Mackey A.J."/>
            <person name="Manning G."/>
            <person name="Martin F."/>
            <person name="Muraguchi H."/>
            <person name="Natvig D.O."/>
            <person name="Palmerini H."/>
            <person name="Ramesh M.A."/>
            <person name="Rehmeyer C.J."/>
            <person name="Roe B.A."/>
            <person name="Shenoy N."/>
            <person name="Stanke M."/>
            <person name="Ter-Hovhannisyan V."/>
            <person name="Tunlid A."/>
            <person name="Velagapudi R."/>
            <person name="Vision T.J."/>
            <person name="Zeng Q."/>
            <person name="Zolan M.E."/>
            <person name="Pukkila P.J."/>
        </authorList>
    </citation>
    <scope>NUCLEOTIDE SEQUENCE [LARGE SCALE GENOMIC DNA]</scope>
    <source>
        <strain evidence="2">Okayama-7 / 130 / ATCC MYA-4618 / FGSC 9003</strain>
    </source>
</reference>
<dbReference type="Proteomes" id="UP000001861">
    <property type="component" value="Unassembled WGS sequence"/>
</dbReference>
<dbReference type="OrthoDB" id="3259294at2759"/>
<dbReference type="GeneID" id="6011754"/>
<dbReference type="VEuPathDB" id="FungiDB:CC1G_07769"/>
<dbReference type="InParanoid" id="A8NNY8"/>
<organism evidence="1 2">
    <name type="scientific">Coprinopsis cinerea (strain Okayama-7 / 130 / ATCC MYA-4618 / FGSC 9003)</name>
    <name type="common">Inky cap fungus</name>
    <name type="synonym">Hormographiella aspergillata</name>
    <dbReference type="NCBI Taxonomy" id="240176"/>
    <lineage>
        <taxon>Eukaryota</taxon>
        <taxon>Fungi</taxon>
        <taxon>Dikarya</taxon>
        <taxon>Basidiomycota</taxon>
        <taxon>Agaricomycotina</taxon>
        <taxon>Agaricomycetes</taxon>
        <taxon>Agaricomycetidae</taxon>
        <taxon>Agaricales</taxon>
        <taxon>Agaricineae</taxon>
        <taxon>Psathyrellaceae</taxon>
        <taxon>Coprinopsis</taxon>
    </lineage>
</organism>
<evidence type="ECO:0008006" key="3">
    <source>
        <dbReference type="Google" id="ProtNLM"/>
    </source>
</evidence>
<name>A8NNY8_COPC7</name>
<sequence length="323" mass="36368">MEIGSPMASLYLLGNPDHYTSHTFTPFFWKKYVTKVKADWALSAQDDSYKDALQNYENEKVLLEVQDGEGDIGSYEQLEEYDDAYLDALAADVDEYGHMQDGYMLGYRRRAKLLEMEQAEDMISRTGWLEGLGIGSDTSKERGHGTLKDFEECVVTNESDGSHWKAIVKDQRAQVLAKKRKHAPAVPQNERGKARWGAINDVCILDASYLLQNFTVPKEETKKIINDTVNEYSLNKEQERAFKIVANHAACLAPKQLLMYLGGMGGTGKSQVIKSLIRTAAALLNGSTYHSMLGVRPSKNSDDALTRNEQTKFQWFPVKTFVT</sequence>
<accession>A8NNY8</accession>
<dbReference type="STRING" id="240176.A8NNY8"/>
<evidence type="ECO:0000313" key="1">
    <source>
        <dbReference type="EMBL" id="EAU86573.2"/>
    </source>
</evidence>
<gene>
    <name evidence="1" type="ORF">CC1G_07769</name>
</gene>
<evidence type="ECO:0000313" key="2">
    <source>
        <dbReference type="Proteomes" id="UP000001861"/>
    </source>
</evidence>
<dbReference type="AlphaFoldDB" id="A8NNY8"/>
<dbReference type="KEGG" id="cci:CC1G_07769"/>
<dbReference type="RefSeq" id="XP_001835226.2">
    <property type="nucleotide sequence ID" value="XM_001835174.2"/>
</dbReference>
<comment type="caution">
    <text evidence="1">The sequence shown here is derived from an EMBL/GenBank/DDBJ whole genome shotgun (WGS) entry which is preliminary data.</text>
</comment>
<dbReference type="InterPro" id="IPR027417">
    <property type="entry name" value="P-loop_NTPase"/>
</dbReference>
<keyword evidence="2" id="KW-1185">Reference proteome</keyword>